<dbReference type="PANTHER" id="PTHR40866">
    <property type="entry name" value="BED-TYPE DOMAIN-CONTAINING PROTEIN"/>
    <property type="match status" value="1"/>
</dbReference>
<evidence type="ECO:0000313" key="3">
    <source>
        <dbReference type="Proteomes" id="UP001165083"/>
    </source>
</evidence>
<dbReference type="OrthoDB" id="125057at2759"/>
<keyword evidence="3" id="KW-1185">Reference proteome</keyword>
<comment type="caution">
    <text evidence="2">The sequence shown here is derived from an EMBL/GenBank/DDBJ whole genome shotgun (WGS) entry which is preliminary data.</text>
</comment>
<accession>A0A9W6U1I9</accession>
<evidence type="ECO:0000256" key="1">
    <source>
        <dbReference type="SAM" id="MobiDB-lite"/>
    </source>
</evidence>
<sequence length="258" mass="28119">MDGLTKAVEEHVGNEMPDKFGLMLDGWTHGSEHYLAVFGCYETRAGPRYPLLSLAPIIIDATGRFDAESHMAALSAFLPFFGKELSSGVFLLGDNCAVNMRLARLIGVPLVGSAIESRSPDTTGPTRKGPRASPVTDEAPEDTDPSGQVEVTPTADIVHSPHFESGVVKVLGGHESDLSRAEKEALRPFRQMISRIRSPEKDPTKLGFADRILKRRKVHAETSAYVMLSAIPPTSNKVERLFSMAARSCDMNETDCHL</sequence>
<dbReference type="PANTHER" id="PTHR40866:SF1">
    <property type="entry name" value="BED-TYPE DOMAIN-CONTAINING PROTEIN"/>
    <property type="match status" value="1"/>
</dbReference>
<proteinExistence type="predicted"/>
<dbReference type="Proteomes" id="UP001165083">
    <property type="component" value="Unassembled WGS sequence"/>
</dbReference>
<protein>
    <submittedName>
        <fullName evidence="2">Unnamed protein product</fullName>
    </submittedName>
</protein>
<gene>
    <name evidence="2" type="ORF">Plil01_000983000</name>
</gene>
<dbReference type="AlphaFoldDB" id="A0A9W6U1I9"/>
<feature type="region of interest" description="Disordered" evidence="1">
    <location>
        <begin position="115"/>
        <end position="149"/>
    </location>
</feature>
<dbReference type="EMBL" id="BSXW01000503">
    <property type="protein sequence ID" value="GMF24094.1"/>
    <property type="molecule type" value="Genomic_DNA"/>
</dbReference>
<reference evidence="2" key="1">
    <citation type="submission" date="2023-04" db="EMBL/GenBank/DDBJ databases">
        <title>Phytophthora lilii NBRC 32176.</title>
        <authorList>
            <person name="Ichikawa N."/>
            <person name="Sato H."/>
            <person name="Tonouchi N."/>
        </authorList>
    </citation>
    <scope>NUCLEOTIDE SEQUENCE</scope>
    <source>
        <strain evidence="2">NBRC 32176</strain>
    </source>
</reference>
<name>A0A9W6U1I9_9STRA</name>
<organism evidence="2 3">
    <name type="scientific">Phytophthora lilii</name>
    <dbReference type="NCBI Taxonomy" id="2077276"/>
    <lineage>
        <taxon>Eukaryota</taxon>
        <taxon>Sar</taxon>
        <taxon>Stramenopiles</taxon>
        <taxon>Oomycota</taxon>
        <taxon>Peronosporomycetes</taxon>
        <taxon>Peronosporales</taxon>
        <taxon>Peronosporaceae</taxon>
        <taxon>Phytophthora</taxon>
    </lineage>
</organism>
<evidence type="ECO:0000313" key="2">
    <source>
        <dbReference type="EMBL" id="GMF24094.1"/>
    </source>
</evidence>